<proteinExistence type="predicted"/>
<evidence type="ECO:0000313" key="5">
    <source>
        <dbReference type="Proteomes" id="UP000095395"/>
    </source>
</evidence>
<dbReference type="PROSITE" id="PS50943">
    <property type="entry name" value="HTH_CROC1"/>
    <property type="match status" value="1"/>
</dbReference>
<dbReference type="Proteomes" id="UP000095395">
    <property type="component" value="Unassembled WGS sequence"/>
</dbReference>
<evidence type="ECO:0000256" key="1">
    <source>
        <dbReference type="ARBA" id="ARBA00023125"/>
    </source>
</evidence>
<keyword evidence="2" id="KW-1133">Transmembrane helix</keyword>
<keyword evidence="1" id="KW-0238">DNA-binding</keyword>
<dbReference type="CDD" id="cd00093">
    <property type="entry name" value="HTH_XRE"/>
    <property type="match status" value="1"/>
</dbReference>
<evidence type="ECO:0000256" key="2">
    <source>
        <dbReference type="SAM" id="Phobius"/>
    </source>
</evidence>
<evidence type="ECO:0000313" key="4">
    <source>
        <dbReference type="EMBL" id="CUO45077.1"/>
    </source>
</evidence>
<gene>
    <name evidence="4" type="primary">immR_5</name>
    <name evidence="4" type="ORF">ERS852392_03209</name>
</gene>
<dbReference type="PANTHER" id="PTHR46558">
    <property type="entry name" value="TRACRIPTIONAL REGULATORY PROTEIN-RELATED-RELATED"/>
    <property type="match status" value="1"/>
</dbReference>
<feature type="domain" description="HTH cro/C1-type" evidence="3">
    <location>
        <begin position="7"/>
        <end position="61"/>
    </location>
</feature>
<dbReference type="SUPFAM" id="SSF47413">
    <property type="entry name" value="lambda repressor-like DNA-binding domains"/>
    <property type="match status" value="1"/>
</dbReference>
<sequence length="136" mass="15865">MNLGEKIKECRKQAGFSQEQLAERINVSRQAITKWETNKGIPDIANLIAISDEFGLSLDELIKDDVAVKKKIITDSSAKKWHILMIVYLVAIVAYIVYFVICYKILMIGFLVATLFMLFFELRIFIREKIYRQRKE</sequence>
<evidence type="ECO:0000259" key="3">
    <source>
        <dbReference type="PROSITE" id="PS50943"/>
    </source>
</evidence>
<dbReference type="RefSeq" id="WP_055303192.1">
    <property type="nucleotide sequence ID" value="NZ_CYYR01000031.1"/>
</dbReference>
<keyword evidence="2" id="KW-0812">Transmembrane</keyword>
<name>A0A174F6A0_9FIRM</name>
<keyword evidence="2" id="KW-0472">Membrane</keyword>
<dbReference type="AlphaFoldDB" id="A0A174F6A0"/>
<dbReference type="SMART" id="SM00530">
    <property type="entry name" value="HTH_XRE"/>
    <property type="match status" value="1"/>
</dbReference>
<feature type="transmembrane region" description="Helical" evidence="2">
    <location>
        <begin position="107"/>
        <end position="126"/>
    </location>
</feature>
<dbReference type="Pfam" id="PF01381">
    <property type="entry name" value="HTH_3"/>
    <property type="match status" value="1"/>
</dbReference>
<organism evidence="4 5">
    <name type="scientific">Roseburia inulinivorans</name>
    <dbReference type="NCBI Taxonomy" id="360807"/>
    <lineage>
        <taxon>Bacteria</taxon>
        <taxon>Bacillati</taxon>
        <taxon>Bacillota</taxon>
        <taxon>Clostridia</taxon>
        <taxon>Lachnospirales</taxon>
        <taxon>Lachnospiraceae</taxon>
        <taxon>Roseburia</taxon>
    </lineage>
</organism>
<accession>A0A174F6A0</accession>
<dbReference type="GO" id="GO:0003677">
    <property type="term" value="F:DNA binding"/>
    <property type="evidence" value="ECO:0007669"/>
    <property type="project" value="UniProtKB-KW"/>
</dbReference>
<dbReference type="EMBL" id="CYYR01000031">
    <property type="protein sequence ID" value="CUO45077.1"/>
    <property type="molecule type" value="Genomic_DNA"/>
</dbReference>
<dbReference type="InterPro" id="IPR010982">
    <property type="entry name" value="Lambda_DNA-bd_dom_sf"/>
</dbReference>
<feature type="transmembrane region" description="Helical" evidence="2">
    <location>
        <begin position="81"/>
        <end position="101"/>
    </location>
</feature>
<dbReference type="PANTHER" id="PTHR46558:SF15">
    <property type="entry name" value="HELIX-TURN-HELIX DOMAIN PROTEIN"/>
    <property type="match status" value="1"/>
</dbReference>
<protein>
    <submittedName>
        <fullName evidence="4">HTH-type transcriptional regulator immR</fullName>
    </submittedName>
</protein>
<dbReference type="InterPro" id="IPR001387">
    <property type="entry name" value="Cro/C1-type_HTH"/>
</dbReference>
<dbReference type="Gene3D" id="1.10.260.40">
    <property type="entry name" value="lambda repressor-like DNA-binding domains"/>
    <property type="match status" value="1"/>
</dbReference>
<reference evidence="4 5" key="1">
    <citation type="submission" date="2015-09" db="EMBL/GenBank/DDBJ databases">
        <authorList>
            <consortium name="Pathogen Informatics"/>
        </authorList>
    </citation>
    <scope>NUCLEOTIDE SEQUENCE [LARGE SCALE GENOMIC DNA]</scope>
    <source>
        <strain evidence="4 5">2789STDY5608835</strain>
    </source>
</reference>